<dbReference type="EMBL" id="GBXM01038199">
    <property type="protein sequence ID" value="JAH70378.1"/>
    <property type="molecule type" value="Transcribed_RNA"/>
</dbReference>
<protein>
    <submittedName>
        <fullName evidence="1">Uncharacterized protein</fullName>
    </submittedName>
</protein>
<reference evidence="1" key="2">
    <citation type="journal article" date="2015" name="Fish Shellfish Immunol.">
        <title>Early steps in the European eel (Anguilla anguilla)-Vibrio vulnificus interaction in the gills: Role of the RtxA13 toxin.</title>
        <authorList>
            <person name="Callol A."/>
            <person name="Pajuelo D."/>
            <person name="Ebbesson L."/>
            <person name="Teles M."/>
            <person name="MacKenzie S."/>
            <person name="Amaro C."/>
        </authorList>
    </citation>
    <scope>NUCLEOTIDE SEQUENCE</scope>
</reference>
<sequence>MFLRARVLCLNDLPPYLPTF</sequence>
<proteinExistence type="predicted"/>
<reference evidence="1" key="1">
    <citation type="submission" date="2014-11" db="EMBL/GenBank/DDBJ databases">
        <authorList>
            <person name="Amaro Gonzalez C."/>
        </authorList>
    </citation>
    <scope>NUCLEOTIDE SEQUENCE</scope>
</reference>
<evidence type="ECO:0000313" key="1">
    <source>
        <dbReference type="EMBL" id="JAH70378.1"/>
    </source>
</evidence>
<name>A0A0E9UZI0_ANGAN</name>
<organism evidence="1">
    <name type="scientific">Anguilla anguilla</name>
    <name type="common">European freshwater eel</name>
    <name type="synonym">Muraena anguilla</name>
    <dbReference type="NCBI Taxonomy" id="7936"/>
    <lineage>
        <taxon>Eukaryota</taxon>
        <taxon>Metazoa</taxon>
        <taxon>Chordata</taxon>
        <taxon>Craniata</taxon>
        <taxon>Vertebrata</taxon>
        <taxon>Euteleostomi</taxon>
        <taxon>Actinopterygii</taxon>
        <taxon>Neopterygii</taxon>
        <taxon>Teleostei</taxon>
        <taxon>Anguilliformes</taxon>
        <taxon>Anguillidae</taxon>
        <taxon>Anguilla</taxon>
    </lineage>
</organism>
<dbReference type="AlphaFoldDB" id="A0A0E9UZI0"/>
<accession>A0A0E9UZI0</accession>